<dbReference type="InterPro" id="IPR052652">
    <property type="entry name" value="Telomerase_Complex_Comp"/>
</dbReference>
<sequence>MATLENNLLNSRFNTLLQSTSSTRPLTSSLQLSSTDINRPLTSNPLLKSNPSLLTSAKTTKRNLACTFFGTQNLQNKELLSSSLADSSLLANKNLEGSTSVNKTLDNKLLLNRTSSSFGNENYLLQLASPIESPGSLASLEPEKEEVFSDELYQKPSSCWTPDDVQLVPKDTHVSIRSKTITSNEVKLLETTNLFEDISGQDDQKYELAEREENERKKKITLLHEVNLCLVNRVDFKKIEHPSVKSFRSLIEAVIDSEKPEFVLQVALYARRFLNIRSASNFIAAVAASHPKSRQFIRKYFSPLVVTPSDWIEIAEMNEKLNSGTISTSLRKAMTDKFREFDEYQLQKHNKRPQRKKKQPAEIVSDEDPPAKVHTLKNLIRTLHIKDPAEYVMGILGKRYPSSYEEYAKTRLTEPYDRERCGERMKLKTAMTWETELTAKGNVAEAWEGLIKSRKLPYMAGLRNIRNIFYCGINDECDGLFRKFISNRNAVARSKQMPSQFFAAFDIIRALEDEVNEMEDQATRNERSWQDVLKPYGRGVKRVLDVGWKKKSLKVPSPPESFEAKENFKEFLINLSKQPTKPVPKDDYLDDVNWKNLLAFCKAEHFRAKNLVNHVNVKTSKLYHLKTDLAVGSQIWKKTLLGTIKKYKICLNQAILHSINNVPSVPGRTIFFIKKLKKDVLPGKDKKPTGLTADKNFQALVMAACAIKSCQDVDLYYYEAENHFDGDHEDPIPKIVSVSGCNEQVLRFIAEDSKSDVIRDIEAYPSQFDVHLDDFDNKDDAAGNGQNGKQILKVFISSTYMDLSTERQRIVDSIIPAFNKTRDDVFLQPVDIRFPENFKNQIRATTFCLKKIIEADIVIGILGERFGSVPGRLYEEIFPPAGFDFTSSWGEDNKKISITAAELLTAKHFSKPTILLKKQMLSRDPRLDELEEKLGFSTVDFQYISDLSHEIMQNLPSAIAQCNKNPQRKIKDDDMAFHGRHMVLNRAKSCIFEGQVTVIHGTKDAGKTCLMRYLRRKEIEKEKVTAWYECTDETTVEDLLDAVRSQLGVVVKPKEDPNLLESSLPSNATIFIDNAQQLETIEWAVLSHRATSSVVFGVQTNTFALQRIFQDSARNFLNLKRLSPSEKKVIFNGFIGFEADRRVHSKIDTLEGSSNVAFMKMLAAGLRTFTNRIPIPHLPKNFDELGPFILKISEPVYGYFAYAAAGMLLDKPINYEVWLNSLYLWSGAAPADEKTIHLYASGLEEWLVDIVDDKVMIKKSILAGLSSVDILQNFKDGILESYIDILKNNKETMTSTALENLPSLLTLPQCKKFVDAKIILLLKKLDLLKSVTKKILKFSDKHFTSRMEKISYLNNRYSAEIGMKQALVDCHFKDENLFGDSPENKIYEVIDFSETFNFLSSQGGQIISSKEGSISILSDSGNLLTRDFSTGEETIKHFPFRGTNKIALSQSNAIVVAHGNISICNDTDFIVQNVAKNGHGEVTDIAVALSGESFVTLHADTRCLNFWRSEDGKLIWSQFFDHVPGKVALSVGVGSTPQEPGYDFQRVAVGLWNSRIYLYNAIDGSCVAKIETDISASITALSFDQRKDELLLAVGYSSGAVRWMSAKCGTVTAEAVDSAEPVTDFIIGDRTIASTTGSSVAVWDKQSDQETIKTCSDLVFAMFKSNYGYAFVYYNGNIDYCKGSSLHSVTSTFSGTIGSGDFGVTVKKAVSCDFDVCGFCIMVQTASNDLYFLSEKEKFLRAYNIPLNQRVLDHQNVFLTESRSGNIQVIISDDKGFSVETFKISSKRDLRSLEPLRARKENSYDCSIIAIKQIGKSKYLQVSSKFVTTTLMVTSFPFYKMQQTTKNSSFYPRKKIIDACFNEKQSTDVSAAVCYENCTVSLLKESPEGLKEVVNFALLENPSQINLFGNLLATTSVNAAHIFSHRGKVLASTTCRGFQNGSALVSVRDKPFNWDDNEPKPVEFIDLEDVLLIGSDGHSIKEWRPSSRQKIKSVHVETLLTAKQNKETEIIFSSSDGIFELNTNEIMKQRVKSPIKLVGEFKNVVYMVTEDEIVTVTNGEWKIQPLKCTPLMVLNGILVYFQRKESPGIQYPIKALDILQGKSLRILINYQNNFMNCMTNELWSNTLSIEPIETSEVVGTDTIVPWMEKNLRIYIRESDDTRTVRHYQVNLKQKTDKLEMMFTETPANAVNTGVDEDVTEEIEMPFITRKLGIIKDGKKSLLIANASRHTVYVYTFSDDDRQTKLMAEIIVQEKISSISIDANANLIIAFANGTFSRAIPL</sequence>
<dbReference type="PANTHER" id="PTHR44791">
    <property type="entry name" value="TELOMERASE PROTEIN COMPONENT 1 TEP1"/>
    <property type="match status" value="1"/>
</dbReference>
<dbReference type="InterPro" id="IPR027417">
    <property type="entry name" value="P-loop_NTPase"/>
</dbReference>
<dbReference type="InterPro" id="IPR015943">
    <property type="entry name" value="WD40/YVTN_repeat-like_dom_sf"/>
</dbReference>
<dbReference type="InterPro" id="IPR037214">
    <property type="entry name" value="TROVE_dom_sf"/>
</dbReference>
<dbReference type="Pfam" id="PF13271">
    <property type="entry name" value="DUF4062"/>
    <property type="match status" value="1"/>
</dbReference>
<dbReference type="SUPFAM" id="SSF140864">
    <property type="entry name" value="TROVE domain-like"/>
    <property type="match status" value="1"/>
</dbReference>
<dbReference type="Gene3D" id="2.130.10.10">
    <property type="entry name" value="YVTN repeat-like/Quinoprotein amine dehydrogenase"/>
    <property type="match status" value="1"/>
</dbReference>
<feature type="compositionally biased region" description="Basic residues" evidence="1">
    <location>
        <begin position="348"/>
        <end position="358"/>
    </location>
</feature>
<dbReference type="EMBL" id="OU015569">
    <property type="protein sequence ID" value="CAG5097294.1"/>
    <property type="molecule type" value="Genomic_DNA"/>
</dbReference>
<protein>
    <submittedName>
        <fullName evidence="3">Oidioi.mRNA.OKI2018_I69.XSR.g15011.t1.cds</fullName>
    </submittedName>
</protein>
<dbReference type="SUPFAM" id="SSF50998">
    <property type="entry name" value="Quinoprotein alcohol dehydrogenase-like"/>
    <property type="match status" value="1"/>
</dbReference>
<keyword evidence="4" id="KW-1185">Reference proteome</keyword>
<dbReference type="Pfam" id="PF05731">
    <property type="entry name" value="TROVE"/>
    <property type="match status" value="1"/>
</dbReference>
<evidence type="ECO:0000259" key="2">
    <source>
        <dbReference type="PROSITE" id="PS50988"/>
    </source>
</evidence>
<name>A0ABN7SBZ4_OIKDI</name>
<dbReference type="SUPFAM" id="SSF52540">
    <property type="entry name" value="P-loop containing nucleoside triphosphate hydrolases"/>
    <property type="match status" value="1"/>
</dbReference>
<evidence type="ECO:0000256" key="1">
    <source>
        <dbReference type="SAM" id="MobiDB-lite"/>
    </source>
</evidence>
<dbReference type="InterPro" id="IPR008858">
    <property type="entry name" value="TROVE_dom"/>
</dbReference>
<dbReference type="InterPro" id="IPR025139">
    <property type="entry name" value="DUF4062"/>
</dbReference>
<feature type="domain" description="TROVE" evidence="2">
    <location>
        <begin position="209"/>
        <end position="538"/>
    </location>
</feature>
<dbReference type="PANTHER" id="PTHR44791:SF1">
    <property type="entry name" value="TELOMERASE PROTEIN COMPONENT 1"/>
    <property type="match status" value="1"/>
</dbReference>
<reference evidence="3 4" key="1">
    <citation type="submission" date="2021-04" db="EMBL/GenBank/DDBJ databases">
        <authorList>
            <person name="Bliznina A."/>
        </authorList>
    </citation>
    <scope>NUCLEOTIDE SEQUENCE [LARGE SCALE GENOMIC DNA]</scope>
</reference>
<accession>A0ABN7SBZ4</accession>
<feature type="region of interest" description="Disordered" evidence="1">
    <location>
        <begin position="346"/>
        <end position="369"/>
    </location>
</feature>
<dbReference type="PROSITE" id="PS50988">
    <property type="entry name" value="TROVE"/>
    <property type="match status" value="1"/>
</dbReference>
<gene>
    <name evidence="3" type="ORF">OKIOD_LOCUS6569</name>
</gene>
<dbReference type="InterPro" id="IPR011047">
    <property type="entry name" value="Quinoprotein_ADH-like_sf"/>
</dbReference>
<dbReference type="Proteomes" id="UP001158576">
    <property type="component" value="Chromosome XSR"/>
</dbReference>
<proteinExistence type="predicted"/>
<organism evidence="3 4">
    <name type="scientific">Oikopleura dioica</name>
    <name type="common">Tunicate</name>
    <dbReference type="NCBI Taxonomy" id="34765"/>
    <lineage>
        <taxon>Eukaryota</taxon>
        <taxon>Metazoa</taxon>
        <taxon>Chordata</taxon>
        <taxon>Tunicata</taxon>
        <taxon>Appendicularia</taxon>
        <taxon>Copelata</taxon>
        <taxon>Oikopleuridae</taxon>
        <taxon>Oikopleura</taxon>
    </lineage>
</organism>
<evidence type="ECO:0000313" key="3">
    <source>
        <dbReference type="EMBL" id="CAG5097294.1"/>
    </source>
</evidence>
<evidence type="ECO:0000313" key="4">
    <source>
        <dbReference type="Proteomes" id="UP001158576"/>
    </source>
</evidence>